<dbReference type="InterPro" id="IPR050266">
    <property type="entry name" value="AB_hydrolase_sf"/>
</dbReference>
<dbReference type="EMBL" id="NGFO01000004">
    <property type="protein sequence ID" value="OUC80005.1"/>
    <property type="molecule type" value="Genomic_DNA"/>
</dbReference>
<dbReference type="PANTHER" id="PTHR43798">
    <property type="entry name" value="MONOACYLGLYCEROL LIPASE"/>
    <property type="match status" value="1"/>
</dbReference>
<dbReference type="InterPro" id="IPR029058">
    <property type="entry name" value="AB_hydrolase_fold"/>
</dbReference>
<evidence type="ECO:0000313" key="2">
    <source>
        <dbReference type="EMBL" id="OUC80005.1"/>
    </source>
</evidence>
<keyword evidence="2" id="KW-0378">Hydrolase</keyword>
<dbReference type="Gene3D" id="3.40.50.1820">
    <property type="entry name" value="alpha/beta hydrolase"/>
    <property type="match status" value="1"/>
</dbReference>
<dbReference type="AlphaFoldDB" id="A0A243QEI8"/>
<dbReference type="RefSeq" id="WP_086534197.1">
    <property type="nucleotide sequence ID" value="NZ_NGFO01000004.1"/>
</dbReference>
<dbReference type="OrthoDB" id="5422338at2"/>
<proteinExistence type="predicted"/>
<dbReference type="SUPFAM" id="SSF53474">
    <property type="entry name" value="alpha/beta-Hydrolases"/>
    <property type="match status" value="1"/>
</dbReference>
<keyword evidence="3" id="KW-1185">Reference proteome</keyword>
<dbReference type="Proteomes" id="UP000194632">
    <property type="component" value="Unassembled WGS sequence"/>
</dbReference>
<dbReference type="GO" id="GO:0016787">
    <property type="term" value="F:hydrolase activity"/>
    <property type="evidence" value="ECO:0007669"/>
    <property type="project" value="UniProtKB-KW"/>
</dbReference>
<dbReference type="STRING" id="417102.CA982_04695"/>
<gene>
    <name evidence="2" type="ORF">CA982_04695</name>
</gene>
<comment type="caution">
    <text evidence="2">The sequence shown here is derived from an EMBL/GenBank/DDBJ whole genome shotgun (WGS) entry which is preliminary data.</text>
</comment>
<protein>
    <submittedName>
        <fullName evidence="2">Alpha/beta hydrolase</fullName>
    </submittedName>
</protein>
<dbReference type="Pfam" id="PF00561">
    <property type="entry name" value="Abhydrolase_1"/>
    <property type="match status" value="1"/>
</dbReference>
<sequence>MISTGVLGSARHTLAGFSPAEARRRLRNRVYVDALFNSREPERTSWAVTDDGARLRVVHHGPANAPVLILVHGWSCCVEYWNPQVNALAERYHVIAYDQRGHGESTWGHRKFDADVLADDLSAVVSQTVPDTSKAVFVGHSMGGITLQAWAHRHRDQAESRAAAMILANTTWGGIATESRVLPLVNGPIKAPLWLLQMALSVPIPFPGDRLTRSLIRHRVLNGRSATIDHAAFVLAMTRSCTPSSRAKAAVALLQLAMGPTGAEAISVPTTVIGGRHDLLLPHAMTQRIAHALSIRGQLDRLVVLDTGHASNIEAADDFTAEIHRVMDAASPTPELVETAS</sequence>
<name>A0A243QEI8_9ACTN</name>
<dbReference type="InterPro" id="IPR000073">
    <property type="entry name" value="AB_hydrolase_1"/>
</dbReference>
<organism evidence="2 3">
    <name type="scientific">Gordonia lacunae</name>
    <dbReference type="NCBI Taxonomy" id="417102"/>
    <lineage>
        <taxon>Bacteria</taxon>
        <taxon>Bacillati</taxon>
        <taxon>Actinomycetota</taxon>
        <taxon>Actinomycetes</taxon>
        <taxon>Mycobacteriales</taxon>
        <taxon>Gordoniaceae</taxon>
        <taxon>Gordonia</taxon>
    </lineage>
</organism>
<evidence type="ECO:0000313" key="3">
    <source>
        <dbReference type="Proteomes" id="UP000194632"/>
    </source>
</evidence>
<evidence type="ECO:0000259" key="1">
    <source>
        <dbReference type="Pfam" id="PF00561"/>
    </source>
</evidence>
<reference evidence="2 3" key="1">
    <citation type="submission" date="2017-05" db="EMBL/GenBank/DDBJ databases">
        <title>Biotechnological potential of actinobacteria isolated from South African environments.</title>
        <authorList>
            <person name="Le Roes-Hill M."/>
            <person name="Prins A."/>
            <person name="Durrell K.A."/>
        </authorList>
    </citation>
    <scope>NUCLEOTIDE SEQUENCE [LARGE SCALE GENOMIC DNA]</scope>
    <source>
        <strain evidence="2">BS2</strain>
    </source>
</reference>
<accession>A0A243QEI8</accession>
<feature type="domain" description="AB hydrolase-1" evidence="1">
    <location>
        <begin position="66"/>
        <end position="315"/>
    </location>
</feature>